<organism evidence="3 6">
    <name type="scientific">Trichinella pseudospiralis</name>
    <name type="common">Parasitic roundworm</name>
    <dbReference type="NCBI Taxonomy" id="6337"/>
    <lineage>
        <taxon>Eukaryota</taxon>
        <taxon>Metazoa</taxon>
        <taxon>Ecdysozoa</taxon>
        <taxon>Nematoda</taxon>
        <taxon>Enoplea</taxon>
        <taxon>Dorylaimia</taxon>
        <taxon>Trichinellida</taxon>
        <taxon>Trichinellidae</taxon>
        <taxon>Trichinella</taxon>
    </lineage>
</organism>
<accession>A0A0V1JZN9</accession>
<comment type="caution">
    <text evidence="3">The sequence shown here is derived from an EMBL/GenBank/DDBJ whole genome shotgun (WGS) entry which is preliminary data.</text>
</comment>
<dbReference type="AlphaFoldDB" id="A0A0V1JZN9"/>
<evidence type="ECO:0000313" key="1">
    <source>
        <dbReference type="EMBL" id="KRY76204.1"/>
    </source>
</evidence>
<name>A0A0V1JZN9_TRIPS</name>
<dbReference type="EMBL" id="JYDS01000049">
    <property type="protein sequence ID" value="KRZ29149.1"/>
    <property type="molecule type" value="Genomic_DNA"/>
</dbReference>
<reference evidence="4 5" key="1">
    <citation type="submission" date="2015-01" db="EMBL/GenBank/DDBJ databases">
        <title>Evolution of Trichinella species and genotypes.</title>
        <authorList>
            <person name="Korhonen P.K."/>
            <person name="Edoardo P."/>
            <person name="Giuseppe L.R."/>
            <person name="Gasser R.B."/>
        </authorList>
    </citation>
    <scope>NUCLEOTIDE SEQUENCE [LARGE SCALE GENOMIC DNA]</scope>
    <source>
        <strain evidence="1">ISS13</strain>
        <strain evidence="3">ISS176</strain>
        <strain evidence="2">ISS588</strain>
    </source>
</reference>
<dbReference type="Proteomes" id="UP000054632">
    <property type="component" value="Unassembled WGS sequence"/>
</dbReference>
<sequence length="187" mass="21107">MTNCYVSTVTSVIHYVGFRAVTTLVLEPNIEDLVEGLQSLNGKQMPFSLSIPGKGTSLDFMAMDFLGKCLTWKLPFLTDEMLAHCKKQWKNISIKQWIMIERNLRCIYRWTWRHDVFKQAVECVSIRTGIALTTRGLTVFSPFGAGFKVDSKAEVSNSTTRSVSCHYHSPGGCGIRMKYDDHASART</sequence>
<gene>
    <name evidence="1" type="ORF">T4A_3930</name>
    <name evidence="2" type="ORF">T4B_3686</name>
    <name evidence="3" type="ORF">T4C_9281</name>
</gene>
<dbReference type="Proteomes" id="UP000054826">
    <property type="component" value="Unassembled WGS sequence"/>
</dbReference>
<evidence type="ECO:0000313" key="6">
    <source>
        <dbReference type="Proteomes" id="UP000054826"/>
    </source>
</evidence>
<protein>
    <submittedName>
        <fullName evidence="3">Uncharacterized protein</fullName>
    </submittedName>
</protein>
<keyword evidence="5" id="KW-1185">Reference proteome</keyword>
<dbReference type="EMBL" id="JYDR01000013">
    <property type="protein sequence ID" value="KRY76204.1"/>
    <property type="molecule type" value="Genomic_DNA"/>
</dbReference>
<dbReference type="EMBL" id="JYDV01000026">
    <property type="protein sequence ID" value="KRZ40468.1"/>
    <property type="molecule type" value="Genomic_DNA"/>
</dbReference>
<evidence type="ECO:0000313" key="2">
    <source>
        <dbReference type="EMBL" id="KRZ29149.1"/>
    </source>
</evidence>
<proteinExistence type="predicted"/>
<evidence type="ECO:0000313" key="3">
    <source>
        <dbReference type="EMBL" id="KRZ40468.1"/>
    </source>
</evidence>
<evidence type="ECO:0000313" key="4">
    <source>
        <dbReference type="Proteomes" id="UP000054632"/>
    </source>
</evidence>
<dbReference type="Proteomes" id="UP000054805">
    <property type="component" value="Unassembled WGS sequence"/>
</dbReference>
<evidence type="ECO:0000313" key="5">
    <source>
        <dbReference type="Proteomes" id="UP000054805"/>
    </source>
</evidence>